<dbReference type="STRING" id="1122125.GCA_000423185_06889"/>
<dbReference type="GO" id="GO:0016020">
    <property type="term" value="C:membrane"/>
    <property type="evidence" value="ECO:0007669"/>
    <property type="project" value="InterPro"/>
</dbReference>
<dbReference type="InterPro" id="IPR033900">
    <property type="entry name" value="Gram_neg_porin_domain"/>
</dbReference>
<evidence type="ECO:0000259" key="1">
    <source>
        <dbReference type="Pfam" id="PF13609"/>
    </source>
</evidence>
<dbReference type="GO" id="GO:0015288">
    <property type="term" value="F:porin activity"/>
    <property type="evidence" value="ECO:0007669"/>
    <property type="project" value="InterPro"/>
</dbReference>
<gene>
    <name evidence="2" type="ORF">BWR60_31875</name>
</gene>
<protein>
    <recommendedName>
        <fullName evidence="1">Porin domain-containing protein</fullName>
    </recommendedName>
</protein>
<dbReference type="Proteomes" id="UP000196655">
    <property type="component" value="Unassembled WGS sequence"/>
</dbReference>
<evidence type="ECO:0000313" key="2">
    <source>
        <dbReference type="EMBL" id="OWJ59874.1"/>
    </source>
</evidence>
<dbReference type="AlphaFoldDB" id="A0A211Z3X6"/>
<accession>A0A211Z3X6</accession>
<organism evidence="2 3">
    <name type="scientific">Inquilinus limosus</name>
    <dbReference type="NCBI Taxonomy" id="171674"/>
    <lineage>
        <taxon>Bacteria</taxon>
        <taxon>Pseudomonadati</taxon>
        <taxon>Pseudomonadota</taxon>
        <taxon>Alphaproteobacteria</taxon>
        <taxon>Rhodospirillales</taxon>
        <taxon>Rhodospirillaceae</taxon>
        <taxon>Inquilinus</taxon>
    </lineage>
</organism>
<dbReference type="InterPro" id="IPR023614">
    <property type="entry name" value="Porin_dom_sf"/>
</dbReference>
<reference evidence="3" key="1">
    <citation type="submission" date="2017-05" db="EMBL/GenBank/DDBJ databases">
        <authorList>
            <person name="Macchi M."/>
            <person name="Festa S."/>
            <person name="Coppotelli B.M."/>
            <person name="Morelli I.S."/>
        </authorList>
    </citation>
    <scope>NUCLEOTIDE SEQUENCE [LARGE SCALE GENOMIC DNA]</scope>
    <source>
        <strain evidence="3">I</strain>
    </source>
</reference>
<proteinExistence type="predicted"/>
<dbReference type="EMBL" id="NHON01000113">
    <property type="protein sequence ID" value="OWJ59874.1"/>
    <property type="molecule type" value="Genomic_DNA"/>
</dbReference>
<dbReference type="SUPFAM" id="SSF56935">
    <property type="entry name" value="Porins"/>
    <property type="match status" value="1"/>
</dbReference>
<evidence type="ECO:0000313" key="3">
    <source>
        <dbReference type="Proteomes" id="UP000196655"/>
    </source>
</evidence>
<feature type="domain" description="Porin" evidence="1">
    <location>
        <begin position="86"/>
        <end position="444"/>
    </location>
</feature>
<comment type="caution">
    <text evidence="2">The sequence shown here is derived from an EMBL/GenBank/DDBJ whole genome shotgun (WGS) entry which is preliminary data.</text>
</comment>
<name>A0A211Z3X6_9PROT</name>
<dbReference type="Pfam" id="PF13609">
    <property type="entry name" value="Porin_4"/>
    <property type="match status" value="1"/>
</dbReference>
<dbReference type="OrthoDB" id="6758483at2"/>
<dbReference type="Gene3D" id="2.40.160.10">
    <property type="entry name" value="Porin"/>
    <property type="match status" value="1"/>
</dbReference>
<sequence>MYIDVAQDLPRDYRFRVFRMGRVPIPGLARWAELATGDLVSIFMMTGSHGPRTGLSPAMTARRAAGGRGDGAEEGKVKTVLLGGAALAAMGLAGAMPAFAADANVTSGLQLKISGFLGFQSTLVLSDSQDSDFDRDYDFQSNARIIFDVKNVTDSGLEYGGRIRFDSVNRRDNARITRVYTYVKGAFGTITFGDAPTVADDIGYVYVHDDLVGDMGAGAMDYGELLDGDFPVGGGNFYSINATYLAGLTNQDTRIKYTSPMINGFNFAVDFTPVVGGAGHAGNGGRNDLFDDDDTYYENVVTGGVNYQDTFGDWSVRAAATVAYGHGTRTSATGANPHGNDLEVYTLGGQVGYQGIHASVNWTHNESIAVADKPVDSIVSDVSYRWGANLASLSYAYTWADKGNGLDSQYTSGQDLKDNHILGANFTHTLAPGLNAYAEVIYEKQNFREGQDFENANLITGVILGF</sequence>
<keyword evidence="3" id="KW-1185">Reference proteome</keyword>